<sequence>MITPEHIQSNIKYFQENDIENDNDYQLLMQQKHVMEQKLMERNYYHKNFQLLYSLVEKSRNYQEFVDILVNNKTLLKEIFTLEGQLRRSHHLINSDNVEIDWLHKFGIDIMEYIVKDPKLFSLYNNGLL</sequence>
<proteinExistence type="predicted"/>
<dbReference type="GeneID" id="11531880"/>
<organism evidence="1 2">
    <name type="scientific">Tetrapisispora phaffii (strain ATCC 24235 / CBS 4417 / NBRC 1672 / NRRL Y-8282 / UCD 70-5)</name>
    <name type="common">Yeast</name>
    <name type="synonym">Fabospora phaffii</name>
    <dbReference type="NCBI Taxonomy" id="1071381"/>
    <lineage>
        <taxon>Eukaryota</taxon>
        <taxon>Fungi</taxon>
        <taxon>Dikarya</taxon>
        <taxon>Ascomycota</taxon>
        <taxon>Saccharomycotina</taxon>
        <taxon>Saccharomycetes</taxon>
        <taxon>Saccharomycetales</taxon>
        <taxon>Saccharomycetaceae</taxon>
        <taxon>Tetrapisispora</taxon>
    </lineage>
</organism>
<evidence type="ECO:0000313" key="2">
    <source>
        <dbReference type="Proteomes" id="UP000005666"/>
    </source>
</evidence>
<dbReference type="GO" id="GO:0045944">
    <property type="term" value="P:positive regulation of transcription by RNA polymerase II"/>
    <property type="evidence" value="ECO:0007669"/>
    <property type="project" value="EnsemblFungi"/>
</dbReference>
<dbReference type="GO" id="GO:0140671">
    <property type="term" value="C:ADA complex"/>
    <property type="evidence" value="ECO:0007669"/>
    <property type="project" value="EnsemblFungi"/>
</dbReference>
<dbReference type="RefSeq" id="XP_003688205.1">
    <property type="nucleotide sequence ID" value="XM_003688157.1"/>
</dbReference>
<accession>G8C0Q6</accession>
<dbReference type="OMA" id="DKTRNYQ"/>
<reference evidence="1 2" key="1">
    <citation type="journal article" date="2011" name="Proc. Natl. Acad. Sci. U.S.A.">
        <title>Evolutionary erosion of yeast sex chromosomes by mating-type switching accidents.</title>
        <authorList>
            <person name="Gordon J.L."/>
            <person name="Armisen D."/>
            <person name="Proux-Wera E."/>
            <person name="Oheigeartaigh S.S."/>
            <person name="Byrne K.P."/>
            <person name="Wolfe K.H."/>
        </authorList>
    </citation>
    <scope>NUCLEOTIDE SEQUENCE [LARGE SCALE GENOMIC DNA]</scope>
    <source>
        <strain evidence="2">ATCC 24235 / CBS 4417 / NBRC 1672 / NRRL Y-8282 / UCD 70-5</strain>
    </source>
</reference>
<dbReference type="STRING" id="1071381.G8C0Q6"/>
<dbReference type="KEGG" id="tpf:TPHA_0M01960"/>
<dbReference type="HOGENOM" id="CLU_152070_0_0_1"/>
<dbReference type="eggNOG" id="ENOG502S8R2">
    <property type="taxonomic scope" value="Eukaryota"/>
</dbReference>
<dbReference type="Proteomes" id="UP000005666">
    <property type="component" value="Chromosome 13"/>
</dbReference>
<dbReference type="AlphaFoldDB" id="G8C0Q6"/>
<dbReference type="EMBL" id="HE612868">
    <property type="protein sequence ID" value="CCE65771.1"/>
    <property type="molecule type" value="Genomic_DNA"/>
</dbReference>
<name>G8C0Q6_TETPH</name>
<gene>
    <name evidence="1" type="primary">TPHA0M01960</name>
    <name evidence="1" type="ordered locus">TPHA_0M01960</name>
</gene>
<protein>
    <submittedName>
        <fullName evidence="1">Uncharacterized protein</fullName>
    </submittedName>
</protein>
<keyword evidence="2" id="KW-1185">Reference proteome</keyword>
<evidence type="ECO:0000313" key="1">
    <source>
        <dbReference type="EMBL" id="CCE65771.1"/>
    </source>
</evidence>
<dbReference type="OrthoDB" id="4067598at2759"/>